<dbReference type="Gene3D" id="3.40.50.1110">
    <property type="entry name" value="SGNH hydrolase"/>
    <property type="match status" value="1"/>
</dbReference>
<dbReference type="SUPFAM" id="SSF52266">
    <property type="entry name" value="SGNH hydrolase"/>
    <property type="match status" value="1"/>
</dbReference>
<organism evidence="2 3">
    <name type="scientific">Anaerolinea thermolimosa</name>
    <dbReference type="NCBI Taxonomy" id="229919"/>
    <lineage>
        <taxon>Bacteria</taxon>
        <taxon>Bacillati</taxon>
        <taxon>Chloroflexota</taxon>
        <taxon>Anaerolineae</taxon>
        <taxon>Anaerolineales</taxon>
        <taxon>Anaerolineaceae</taxon>
        <taxon>Anaerolinea</taxon>
    </lineage>
</organism>
<reference evidence="2 3" key="1">
    <citation type="journal article" date="2018" name="Nat. Biotechnol.">
        <title>A standardized bacterial taxonomy based on genome phylogeny substantially revises the tree of life.</title>
        <authorList>
            <person name="Parks D.H."/>
            <person name="Chuvochina M."/>
            <person name="Waite D.W."/>
            <person name="Rinke C."/>
            <person name="Skarshewski A."/>
            <person name="Chaumeil P.A."/>
            <person name="Hugenholtz P."/>
        </authorList>
    </citation>
    <scope>NUCLEOTIDE SEQUENCE [LARGE SCALE GENOMIC DNA]</scope>
    <source>
        <strain evidence="2">UBA8781</strain>
    </source>
</reference>
<comment type="caution">
    <text evidence="2">The sequence shown here is derived from an EMBL/GenBank/DDBJ whole genome shotgun (WGS) entry which is preliminary data.</text>
</comment>
<evidence type="ECO:0000259" key="1">
    <source>
        <dbReference type="Pfam" id="PF13472"/>
    </source>
</evidence>
<accession>A0A3D1JDA9</accession>
<dbReference type="InterPro" id="IPR051532">
    <property type="entry name" value="Ester_Hydrolysis_Enzymes"/>
</dbReference>
<dbReference type="STRING" id="229919.GCA_001050195_03078"/>
<dbReference type="Proteomes" id="UP000264141">
    <property type="component" value="Unassembled WGS sequence"/>
</dbReference>
<evidence type="ECO:0000313" key="2">
    <source>
        <dbReference type="EMBL" id="HCE16483.1"/>
    </source>
</evidence>
<dbReference type="PANTHER" id="PTHR30383">
    <property type="entry name" value="THIOESTERASE 1/PROTEASE 1/LYSOPHOSPHOLIPASE L1"/>
    <property type="match status" value="1"/>
</dbReference>
<gene>
    <name evidence="2" type="ORF">DEQ80_01355</name>
</gene>
<feature type="domain" description="SGNH hydrolase-type esterase" evidence="1">
    <location>
        <begin position="6"/>
        <end position="165"/>
    </location>
</feature>
<dbReference type="InterPro" id="IPR036514">
    <property type="entry name" value="SGNH_hydro_sf"/>
</dbReference>
<dbReference type="OrthoDB" id="9794725at2"/>
<proteinExistence type="predicted"/>
<protein>
    <recommendedName>
        <fullName evidence="1">SGNH hydrolase-type esterase domain-containing protein</fullName>
    </recommendedName>
</protein>
<dbReference type="Pfam" id="PF13472">
    <property type="entry name" value="Lipase_GDSL_2"/>
    <property type="match status" value="1"/>
</dbReference>
<dbReference type="EMBL" id="DPBP01000005">
    <property type="protein sequence ID" value="HCE16483.1"/>
    <property type="molecule type" value="Genomic_DNA"/>
</dbReference>
<dbReference type="AlphaFoldDB" id="A0A3D1JDA9"/>
<evidence type="ECO:0000313" key="3">
    <source>
        <dbReference type="Proteomes" id="UP000264141"/>
    </source>
</evidence>
<dbReference type="GO" id="GO:0004622">
    <property type="term" value="F:phosphatidylcholine lysophospholipase activity"/>
    <property type="evidence" value="ECO:0007669"/>
    <property type="project" value="TreeGrafter"/>
</dbReference>
<dbReference type="RefSeq" id="WP_062195686.1">
    <property type="nucleotide sequence ID" value="NZ_DF967965.1"/>
</dbReference>
<name>A0A3D1JDA9_9CHLR</name>
<sequence length="261" mass="29422">MQTVVCFGDSITRGQVSASYVEVLADRPNLQHYRFINRGVNSDLTINLLRRMKRVAALQPDVITILIGTNDIISTIRPFSALFFALIKGMTHRPGIPESTANLTRLVAYLKEHTRADLALASIPPLGEEMRSAPMALVRVYNAAVRRICATYQVAYLPVFERMAAYLHANGRRPARVYHGSAFMTIEFALRWLFTAEDFHNFSARKGFTLLTDAVHLNRVGARLVAEEIEKYLLAREQGVLRQDSVRWVPVTAGEKQGYNE</sequence>
<dbReference type="InterPro" id="IPR013830">
    <property type="entry name" value="SGNH_hydro"/>
</dbReference>
<dbReference type="PANTHER" id="PTHR30383:SF5">
    <property type="entry name" value="SGNH HYDROLASE-TYPE ESTERASE DOMAIN-CONTAINING PROTEIN"/>
    <property type="match status" value="1"/>
</dbReference>